<comment type="caution">
    <text evidence="7">The sequence shown here is derived from an EMBL/GenBank/DDBJ whole genome shotgun (WGS) entry which is preliminary data.</text>
</comment>
<dbReference type="Proteomes" id="UP001500908">
    <property type="component" value="Unassembled WGS sequence"/>
</dbReference>
<organism evidence="7 8">
    <name type="scientific">Salinactinospora qingdaonensis</name>
    <dbReference type="NCBI Taxonomy" id="702744"/>
    <lineage>
        <taxon>Bacteria</taxon>
        <taxon>Bacillati</taxon>
        <taxon>Actinomycetota</taxon>
        <taxon>Actinomycetes</taxon>
        <taxon>Streptosporangiales</taxon>
        <taxon>Nocardiopsidaceae</taxon>
        <taxon>Salinactinospora</taxon>
    </lineage>
</organism>
<keyword evidence="3" id="KW-0472">Membrane</keyword>
<evidence type="ECO:0000313" key="8">
    <source>
        <dbReference type="Proteomes" id="UP001500908"/>
    </source>
</evidence>
<feature type="domain" description="Penicillin-binding protein transpeptidase" evidence="4">
    <location>
        <begin position="261"/>
        <end position="533"/>
    </location>
</feature>
<evidence type="ECO:0008006" key="9">
    <source>
        <dbReference type="Google" id="ProtNLM"/>
    </source>
</evidence>
<comment type="similarity">
    <text evidence="2">Belongs to the transpeptidase family.</text>
</comment>
<dbReference type="Gene3D" id="3.40.710.10">
    <property type="entry name" value="DD-peptidase/beta-lactamase superfamily"/>
    <property type="match status" value="1"/>
</dbReference>
<dbReference type="EMBL" id="BAABDD010000002">
    <property type="protein sequence ID" value="GAA3729476.1"/>
    <property type="molecule type" value="Genomic_DNA"/>
</dbReference>
<dbReference type="Pfam" id="PF05223">
    <property type="entry name" value="MecA_N"/>
    <property type="match status" value="1"/>
</dbReference>
<dbReference type="SUPFAM" id="SSF54427">
    <property type="entry name" value="NTF2-like"/>
    <property type="match status" value="1"/>
</dbReference>
<protein>
    <recommendedName>
        <fullName evidence="9">NTF2-like N-terminal transpeptidase domain-containing protein</fullName>
    </recommendedName>
</protein>
<dbReference type="PANTHER" id="PTHR30627">
    <property type="entry name" value="PEPTIDOGLYCAN D,D-TRANSPEPTIDASE"/>
    <property type="match status" value="1"/>
</dbReference>
<sequence>MTVLALVGAGVSWYVLSRPAPAETAAAYIEAWSSGDYAAMGEVATGGDVVAAHERIAAELSVETTTASVDTVSEDGDRATATFTVTHTLADAGEWGYAGELPLRLVDGAWRVEFSPRVIHPELSEGQTLTRVSERNERGHILAADGSRLDTEDAAGSVKILTGSVGTVTEEDLQQLGSAYQVGDPTGKGGLQQAYEQRLAGVPDTSIQVVSDGEADDATADEPTVVGTIEGADGEDVATSLAPAVQRAAAQAIVGQDKPAAFVAVRPSTGEILAAATIPGGYHRVLDGQYPPGSTFKIVSYSALLDNGLTMNDTMDCPKTADIGGWPFKNAHDAAYGEQTVTEAFATSCNTALVKEVTERLDSELLTAAAEQFGMNAGLDIGLSSTDPSFPPPENNTMLAAASIGQGKILTSPLQMATVAAAVADGSWRSPVLVTDPAVPDQPQPRPVDHAEALRSMMRAVVTDGTASEAGFTGEVYGKTGSAEFGTPQEGEELDTHAWFVGFQGGADLAFAVMVEGGGGGGSVAAPLAKSFLDAL</sequence>
<dbReference type="Pfam" id="PF03717">
    <property type="entry name" value="PBP_dimer"/>
    <property type="match status" value="1"/>
</dbReference>
<dbReference type="Gene3D" id="3.90.1310.10">
    <property type="entry name" value="Penicillin-binding protein 2a (Domain 2)"/>
    <property type="match status" value="1"/>
</dbReference>
<gene>
    <name evidence="7" type="ORF">GCM10022402_07740</name>
</gene>
<evidence type="ECO:0000256" key="3">
    <source>
        <dbReference type="ARBA" id="ARBA00023136"/>
    </source>
</evidence>
<dbReference type="InterPro" id="IPR032710">
    <property type="entry name" value="NTF2-like_dom_sf"/>
</dbReference>
<evidence type="ECO:0000313" key="7">
    <source>
        <dbReference type="EMBL" id="GAA3729476.1"/>
    </source>
</evidence>
<dbReference type="SUPFAM" id="SSF56601">
    <property type="entry name" value="beta-lactamase/transpeptidase-like"/>
    <property type="match status" value="1"/>
</dbReference>
<proteinExistence type="inferred from homology"/>
<accession>A0ABP7F1P0</accession>
<dbReference type="InterPro" id="IPR050515">
    <property type="entry name" value="Beta-lactam/transpept"/>
</dbReference>
<name>A0ABP7F1P0_9ACTN</name>
<evidence type="ECO:0000259" key="4">
    <source>
        <dbReference type="Pfam" id="PF00905"/>
    </source>
</evidence>
<evidence type="ECO:0000256" key="1">
    <source>
        <dbReference type="ARBA" id="ARBA00004370"/>
    </source>
</evidence>
<keyword evidence="8" id="KW-1185">Reference proteome</keyword>
<comment type="subcellular location">
    <subcellularLocation>
        <location evidence="1">Membrane</location>
    </subcellularLocation>
</comment>
<feature type="domain" description="Penicillin-binding protein dimerisation" evidence="5">
    <location>
        <begin position="130"/>
        <end position="210"/>
    </location>
</feature>
<reference evidence="8" key="1">
    <citation type="journal article" date="2019" name="Int. J. Syst. Evol. Microbiol.">
        <title>The Global Catalogue of Microorganisms (GCM) 10K type strain sequencing project: providing services to taxonomists for standard genome sequencing and annotation.</title>
        <authorList>
            <consortium name="The Broad Institute Genomics Platform"/>
            <consortium name="The Broad Institute Genome Sequencing Center for Infectious Disease"/>
            <person name="Wu L."/>
            <person name="Ma J."/>
        </authorList>
    </citation>
    <scope>NUCLEOTIDE SEQUENCE [LARGE SCALE GENOMIC DNA]</scope>
    <source>
        <strain evidence="8">JCM 17137</strain>
    </source>
</reference>
<evidence type="ECO:0000259" key="5">
    <source>
        <dbReference type="Pfam" id="PF03717"/>
    </source>
</evidence>
<evidence type="ECO:0000256" key="2">
    <source>
        <dbReference type="ARBA" id="ARBA00007171"/>
    </source>
</evidence>
<dbReference type="InterPro" id="IPR012338">
    <property type="entry name" value="Beta-lactam/transpept-like"/>
</dbReference>
<dbReference type="InterPro" id="IPR005311">
    <property type="entry name" value="PBP_dimer"/>
</dbReference>
<dbReference type="PANTHER" id="PTHR30627:SF24">
    <property type="entry name" value="PENICILLIN-BINDING PROTEIN 4B"/>
    <property type="match status" value="1"/>
</dbReference>
<feature type="domain" description="NTF2-like N-terminal transpeptidase" evidence="6">
    <location>
        <begin position="20"/>
        <end position="127"/>
    </location>
</feature>
<dbReference type="Gene3D" id="3.10.450.100">
    <property type="entry name" value="NTF2-like, domain 1"/>
    <property type="match status" value="1"/>
</dbReference>
<dbReference type="InterPro" id="IPR007887">
    <property type="entry name" value="MecA_N"/>
</dbReference>
<dbReference type="Pfam" id="PF00905">
    <property type="entry name" value="Transpeptidase"/>
    <property type="match status" value="1"/>
</dbReference>
<evidence type="ECO:0000259" key="6">
    <source>
        <dbReference type="Pfam" id="PF05223"/>
    </source>
</evidence>
<dbReference type="InterPro" id="IPR001460">
    <property type="entry name" value="PCN-bd_Tpept"/>
</dbReference>